<dbReference type="KEGG" id="mpp:MICPUCDRAFT_42764"/>
<dbReference type="SMART" id="SM00028">
    <property type="entry name" value="TPR"/>
    <property type="match status" value="6"/>
</dbReference>
<protein>
    <submittedName>
        <fullName evidence="5">Predicted protein</fullName>
    </submittedName>
</protein>
<gene>
    <name evidence="5" type="ORF">MICPUCDRAFT_42764</name>
</gene>
<dbReference type="Pfam" id="PF14559">
    <property type="entry name" value="TPR_19"/>
    <property type="match status" value="1"/>
</dbReference>
<accession>C1N629</accession>
<dbReference type="SUPFAM" id="SSF48452">
    <property type="entry name" value="TPR-like"/>
    <property type="match status" value="2"/>
</dbReference>
<name>C1N629_MICPC</name>
<proteinExistence type="predicted"/>
<dbReference type="PROSITE" id="PS50005">
    <property type="entry name" value="TPR"/>
    <property type="match status" value="1"/>
</dbReference>
<dbReference type="InterPro" id="IPR019734">
    <property type="entry name" value="TPR_rpt"/>
</dbReference>
<dbReference type="OrthoDB" id="553053at2759"/>
<dbReference type="EMBL" id="GG663748">
    <property type="protein sequence ID" value="EEH52599.1"/>
    <property type="molecule type" value="Genomic_DNA"/>
</dbReference>
<evidence type="ECO:0000256" key="3">
    <source>
        <dbReference type="PROSITE-ProRule" id="PRU00339"/>
    </source>
</evidence>
<dbReference type="Gene3D" id="1.25.40.10">
    <property type="entry name" value="Tetratricopeptide repeat domain"/>
    <property type="match status" value="4"/>
</dbReference>
<dbReference type="eggNOG" id="KOG1127">
    <property type="taxonomic scope" value="Eukaryota"/>
</dbReference>
<dbReference type="STRING" id="564608.C1N629"/>
<feature type="region of interest" description="Disordered" evidence="4">
    <location>
        <begin position="186"/>
        <end position="207"/>
    </location>
</feature>
<organism evidence="6">
    <name type="scientific">Micromonas pusilla (strain CCMP1545)</name>
    <name type="common">Picoplanktonic green alga</name>
    <dbReference type="NCBI Taxonomy" id="564608"/>
    <lineage>
        <taxon>Eukaryota</taxon>
        <taxon>Viridiplantae</taxon>
        <taxon>Chlorophyta</taxon>
        <taxon>Mamiellophyceae</taxon>
        <taxon>Mamiellales</taxon>
        <taxon>Mamiellaceae</taxon>
        <taxon>Micromonas</taxon>
    </lineage>
</organism>
<dbReference type="GeneID" id="9688902"/>
<reference evidence="5 6" key="1">
    <citation type="journal article" date="2009" name="Science">
        <title>Green evolution and dynamic adaptations revealed by genomes of the marine picoeukaryotes Micromonas.</title>
        <authorList>
            <person name="Worden A.Z."/>
            <person name="Lee J.H."/>
            <person name="Mock T."/>
            <person name="Rouze P."/>
            <person name="Simmons M.P."/>
            <person name="Aerts A.L."/>
            <person name="Allen A.E."/>
            <person name="Cuvelier M.L."/>
            <person name="Derelle E."/>
            <person name="Everett M.V."/>
            <person name="Foulon E."/>
            <person name="Grimwood J."/>
            <person name="Gundlach H."/>
            <person name="Henrissat B."/>
            <person name="Napoli C."/>
            <person name="McDonald S.M."/>
            <person name="Parker M.S."/>
            <person name="Rombauts S."/>
            <person name="Salamov A."/>
            <person name="Von Dassow P."/>
            <person name="Badger J.H."/>
            <person name="Coutinho P.M."/>
            <person name="Demir E."/>
            <person name="Dubchak I."/>
            <person name="Gentemann C."/>
            <person name="Eikrem W."/>
            <person name="Gready J.E."/>
            <person name="John U."/>
            <person name="Lanier W."/>
            <person name="Lindquist E.A."/>
            <person name="Lucas S."/>
            <person name="Mayer K.F."/>
            <person name="Moreau H."/>
            <person name="Not F."/>
            <person name="Otillar R."/>
            <person name="Panaud O."/>
            <person name="Pangilinan J."/>
            <person name="Paulsen I."/>
            <person name="Piegu B."/>
            <person name="Poliakov A."/>
            <person name="Robbens S."/>
            <person name="Schmutz J."/>
            <person name="Toulza E."/>
            <person name="Wyss T."/>
            <person name="Zelensky A."/>
            <person name="Zhou K."/>
            <person name="Armbrust E.V."/>
            <person name="Bhattacharya D."/>
            <person name="Goodenough U.W."/>
            <person name="Van de Peer Y."/>
            <person name="Grigoriev I.V."/>
        </authorList>
    </citation>
    <scope>NUCLEOTIDE SEQUENCE [LARGE SCALE GENOMIC DNA]</scope>
    <source>
        <strain evidence="5 6">CCMP1545</strain>
    </source>
</reference>
<dbReference type="PANTHER" id="PTHR15704">
    <property type="entry name" value="SUPERKILLER 3 PROTEIN-RELATED"/>
    <property type="match status" value="1"/>
</dbReference>
<feature type="compositionally biased region" description="Basic and acidic residues" evidence="4">
    <location>
        <begin position="1446"/>
        <end position="1455"/>
    </location>
</feature>
<evidence type="ECO:0000256" key="4">
    <source>
        <dbReference type="SAM" id="MobiDB-lite"/>
    </source>
</evidence>
<feature type="repeat" description="TPR" evidence="3">
    <location>
        <begin position="758"/>
        <end position="791"/>
    </location>
</feature>
<dbReference type="OMA" id="TSIAVWE"/>
<evidence type="ECO:0000256" key="2">
    <source>
        <dbReference type="ARBA" id="ARBA00022803"/>
    </source>
</evidence>
<keyword evidence="1" id="KW-0677">Repeat</keyword>
<dbReference type="PANTHER" id="PTHR15704:SF7">
    <property type="entry name" value="SUPERKILLER COMPLEX PROTEIN 3"/>
    <property type="match status" value="1"/>
</dbReference>
<evidence type="ECO:0000313" key="5">
    <source>
        <dbReference type="EMBL" id="EEH52599.1"/>
    </source>
</evidence>
<feature type="region of interest" description="Disordered" evidence="4">
    <location>
        <begin position="1433"/>
        <end position="1455"/>
    </location>
</feature>
<dbReference type="InterPro" id="IPR039226">
    <property type="entry name" value="Ski3/TTC37"/>
</dbReference>
<evidence type="ECO:0000313" key="6">
    <source>
        <dbReference type="Proteomes" id="UP000001876"/>
    </source>
</evidence>
<evidence type="ECO:0000256" key="1">
    <source>
        <dbReference type="ARBA" id="ARBA00022737"/>
    </source>
</evidence>
<dbReference type="RefSeq" id="XP_003063463.1">
    <property type="nucleotide sequence ID" value="XM_003063417.1"/>
</dbReference>
<dbReference type="Proteomes" id="UP000001876">
    <property type="component" value="Unassembled WGS sequence"/>
</dbReference>
<dbReference type="GO" id="GO:0055087">
    <property type="term" value="C:Ski complex"/>
    <property type="evidence" value="ECO:0007669"/>
    <property type="project" value="InterPro"/>
</dbReference>
<keyword evidence="6" id="KW-1185">Reference proteome</keyword>
<keyword evidence="2 3" id="KW-0802">TPR repeat</keyword>
<dbReference type="InterPro" id="IPR011990">
    <property type="entry name" value="TPR-like_helical_dom_sf"/>
</dbReference>
<sequence length="1557" mass="156248">MATSTHKAVRTHLLAAKTALASGDHAAATAATAAAIDVDADSYDAWTFDGKARFAAGDASAALASYRAATALDASHPAAWRGTLEAAGALGDAVLELEACAALLAMPPDDKKGAITDERRLEWTLRRARAATRARRHADAIDAWNELLCWPGETRLTEELGRLALVGRAACAARLDAAARAAAGDAAERAAAPGTRHRARTTAEGRHDAACNDALDASLEDLSDARVDARDVDAGDLFTASELDALTTAALTRAAARATHGPTPADAAIELLGECERVLARRRGDGDGDGAVARAVRAAALEAAAALDLGLGPEEAGWTESPSVSTTRDAASEDALVSRVRALVQSPSTPPPDEGAGVDVVDAVAAAWTRLCDHGRTGDVMNVPGSERATTAGTLAGAAAAALEDALVAAEAEIDGADAAATTITTASSDAAAAATDAPRVALGRAALALGFGAAAEASAMRGDALASLDAAKRGLRAIRAVRASGDPSTPSPRMPRLERRLKLVAAEALARVTRFDEARAAFAALDPTKSPRASRGLASTFAKDDDEAFIAVQNAAAIAPEAPRALASFAAALVHRGDVASAAEHLERACLLVAPDGNERALPPDIACALGIARWRGRGRGGGDAAAAAAARGRGSAHAALLAAAAATGATQATAFAHLSLVYDACDDAVRAEKCRAKALSIDASEPTAGAIAVDALLVGAGDAKRARRMCEDAMKSAPGKSAWAAVRLASIAHAEGDHEAAVRALQATLRASPRASRAWECLGASYDALGRHSAALKAYARAIETAADPANGGDGGEQTYAAVRSGALLQQMGRARDAREMYASALYGEEGPEGGPDATAYAPALLGLAECLSLEASAAAGGGAPGRAADAARAAAAHASRAAVGAGAPKRTALKLAADAKLTESRVRDPFASASTSARERGEAAAISAATAAAEARRLYARCAHLSPCDASARADVAAACASESCAIAERERTESSTAEAIAAVAAAERTLRAALRLDPCDPRIWTALGTLPSPSSGGAPRAPEYFAMRETALSRAVTLDPRHAPAWSALGRLYLDASRVGVEAADVAFFQSRAAKALDAARASDPDSASAWVGTALLRAATIDDAECAGAFRIASDLPNGGEGDVGRALTGAANGARDGGAYASARRAREARPVDAVAAVALGVASEVRGLAREATRAFEDAIELCDERGGGGGDFESERECEIVRAAAADGLARCAARLVGATPTDGDADADASAAIAAIARVAEAFAASGRPSVRRAAGCGASAAEAAAAFSIRAEALLSTPSGPDAVAASRALARAVHLAPDDVVVRGSLSRVLPASSSPENAWTTVRAAARCAPPTRAKAASAAARAKSRGCDPSSRARALRDVADAAAASAAAALASAPGGAHAESIAEVTAIARALSRAAHVAPDAASVRALLALASERRRATSLGSDASPLPGATDREPPRDSDPIAIVLAAAAGAASRGEMDAAERLCRFASRSAAEAGTRAGGATPRAASAARLLLGAVLRARGDAKAAKESGKILARVCRPPALGGAGGSVARAAAALRGDGE</sequence>
<dbReference type="GO" id="GO:0006401">
    <property type="term" value="P:RNA catabolic process"/>
    <property type="evidence" value="ECO:0007669"/>
    <property type="project" value="InterPro"/>
</dbReference>